<comment type="caution">
    <text evidence="7">The sequence shown here is derived from an EMBL/GenBank/DDBJ whole genome shotgun (WGS) entry which is preliminary data.</text>
</comment>
<dbReference type="RefSeq" id="WP_420017873.1">
    <property type="nucleotide sequence ID" value="NZ_BAABQM010000004.1"/>
</dbReference>
<organism evidence="7 8">
    <name type="scientific">Ureaplasma ceti</name>
    <dbReference type="NCBI Taxonomy" id="3119530"/>
    <lineage>
        <taxon>Bacteria</taxon>
        <taxon>Bacillati</taxon>
        <taxon>Mycoplasmatota</taxon>
        <taxon>Mycoplasmoidales</taxon>
        <taxon>Mycoplasmoidaceae</taxon>
        <taxon>Ureaplasma</taxon>
    </lineage>
</organism>
<dbReference type="Gene3D" id="3.40.50.300">
    <property type="entry name" value="P-loop containing nucleotide triphosphate hydrolases"/>
    <property type="match status" value="1"/>
</dbReference>
<proteinExistence type="predicted"/>
<evidence type="ECO:0000256" key="5">
    <source>
        <dbReference type="SAM" id="MobiDB-lite"/>
    </source>
</evidence>
<feature type="compositionally biased region" description="Polar residues" evidence="5">
    <location>
        <begin position="1"/>
        <end position="17"/>
    </location>
</feature>
<dbReference type="PROSITE" id="PS00211">
    <property type="entry name" value="ABC_TRANSPORTER_1"/>
    <property type="match status" value="1"/>
</dbReference>
<dbReference type="InterPro" id="IPR003593">
    <property type="entry name" value="AAA+_ATPase"/>
</dbReference>
<evidence type="ECO:0000313" key="7">
    <source>
        <dbReference type="EMBL" id="GAA5414880.1"/>
    </source>
</evidence>
<dbReference type="SMART" id="SM00382">
    <property type="entry name" value="AAA"/>
    <property type="match status" value="1"/>
</dbReference>
<feature type="domain" description="ABC transporter" evidence="6">
    <location>
        <begin position="96"/>
        <end position="337"/>
    </location>
</feature>
<dbReference type="PANTHER" id="PTHR43423:SF1">
    <property type="entry name" value="ABC TRANSPORTER I FAMILY MEMBER 17"/>
    <property type="match status" value="1"/>
</dbReference>
<keyword evidence="4" id="KW-0472">Membrane</keyword>
<evidence type="ECO:0000313" key="8">
    <source>
        <dbReference type="Proteomes" id="UP001449582"/>
    </source>
</evidence>
<protein>
    <recommendedName>
        <fullName evidence="6">ABC transporter domain-containing protein</fullName>
    </recommendedName>
</protein>
<reference evidence="7" key="1">
    <citation type="submission" date="2024-02" db="EMBL/GenBank/DDBJ databases">
        <title>Draft genome sequence of new strains in genus Ureaplasma.</title>
        <authorList>
            <person name="Nakajima Y."/>
            <person name="Segawa T."/>
        </authorList>
    </citation>
    <scope>NUCLEOTIDE SEQUENCE [LARGE SCALE GENOMIC DNA]</scope>
    <source>
        <strain evidence="7">OM1</strain>
    </source>
</reference>
<dbReference type="PANTHER" id="PTHR43423">
    <property type="entry name" value="ABC TRANSPORTER I FAMILY MEMBER 17"/>
    <property type="match status" value="1"/>
</dbReference>
<evidence type="ECO:0000256" key="3">
    <source>
        <dbReference type="ARBA" id="ARBA00022840"/>
    </source>
</evidence>
<gene>
    <name evidence="7" type="ORF">UREOM_5910</name>
</gene>
<dbReference type="EMBL" id="BAABQM010000004">
    <property type="protein sequence ID" value="GAA5414880.1"/>
    <property type="molecule type" value="Genomic_DNA"/>
</dbReference>
<feature type="region of interest" description="Disordered" evidence="5">
    <location>
        <begin position="1"/>
        <end position="32"/>
    </location>
</feature>
<evidence type="ECO:0000256" key="4">
    <source>
        <dbReference type="ARBA" id="ARBA00023136"/>
    </source>
</evidence>
<dbReference type="Proteomes" id="UP001449582">
    <property type="component" value="Unassembled WGS sequence"/>
</dbReference>
<dbReference type="CDD" id="cd03260">
    <property type="entry name" value="ABC_PstB_phosphate_transporter"/>
    <property type="match status" value="1"/>
</dbReference>
<name>A0ABP9U6B6_9BACT</name>
<keyword evidence="8" id="KW-1185">Reference proteome</keyword>
<keyword evidence="2" id="KW-0547">Nucleotide-binding</keyword>
<accession>A0ABP9U6B6</accession>
<evidence type="ECO:0000256" key="2">
    <source>
        <dbReference type="ARBA" id="ARBA00022741"/>
    </source>
</evidence>
<dbReference type="NCBIfam" id="TIGR00972">
    <property type="entry name" value="3a0107s01c2"/>
    <property type="match status" value="1"/>
</dbReference>
<dbReference type="InterPro" id="IPR017871">
    <property type="entry name" value="ABC_transporter-like_CS"/>
</dbReference>
<evidence type="ECO:0000259" key="6">
    <source>
        <dbReference type="PROSITE" id="PS50893"/>
    </source>
</evidence>
<dbReference type="InterPro" id="IPR005670">
    <property type="entry name" value="PstB-like"/>
</dbReference>
<sequence length="342" mass="38906">MQEKNNLNASESATSQPGLAEENKVYQLNSNKPLNEQTPAEVYMTLKQANPFKKAFLKTCKLSSQQKKDLKQYLIERKEKLNKPKEDFNEEHIFEVRNFNLWYLNGKKQALFDINVDIKRNKVTTLIGPSGCGKSTFLRNLNRMNELIDGLITNGNIYFDKVNIKSKQLSILELRSRVGMVFQKPTPFDMSIYDNVAFGPRSHGIKDKKVLDQIVESALKDAALWNEVEDDLDKKGTDLSGGQQQRLCIARTIAMSPEVILMDEPTSALDPIATSKIEELILKLKDKYSIIIVTHSMAQAQRVSDDTAFFYKGKLLEFAPTKKLFTNPQEKKTKDYISGKLA</sequence>
<dbReference type="InterPro" id="IPR027417">
    <property type="entry name" value="P-loop_NTPase"/>
</dbReference>
<dbReference type="PROSITE" id="PS50893">
    <property type="entry name" value="ABC_TRANSPORTER_2"/>
    <property type="match status" value="1"/>
</dbReference>
<keyword evidence="3" id="KW-0067">ATP-binding</keyword>
<dbReference type="InterPro" id="IPR003439">
    <property type="entry name" value="ABC_transporter-like_ATP-bd"/>
</dbReference>
<dbReference type="Pfam" id="PF00005">
    <property type="entry name" value="ABC_tran"/>
    <property type="match status" value="1"/>
</dbReference>
<dbReference type="SUPFAM" id="SSF52540">
    <property type="entry name" value="P-loop containing nucleoside triphosphate hydrolases"/>
    <property type="match status" value="1"/>
</dbReference>
<evidence type="ECO:0000256" key="1">
    <source>
        <dbReference type="ARBA" id="ARBA00022448"/>
    </source>
</evidence>
<keyword evidence="1" id="KW-0813">Transport</keyword>